<dbReference type="InterPro" id="IPR012341">
    <property type="entry name" value="6hp_glycosidase-like_sf"/>
</dbReference>
<dbReference type="Gene3D" id="2.70.98.40">
    <property type="entry name" value="Glycoside hydrolase, family 65, N-terminal domain"/>
    <property type="match status" value="1"/>
</dbReference>
<comment type="similarity">
    <text evidence="1">Belongs to the glycosyl hydrolase 65 family.</text>
</comment>
<name>A0A368TUS0_9GAMM</name>
<feature type="binding site" evidence="5">
    <location>
        <begin position="613"/>
        <end position="614"/>
    </location>
    <ligand>
        <name>substrate</name>
    </ligand>
</feature>
<keyword evidence="3" id="KW-0808">Transferase</keyword>
<evidence type="ECO:0000256" key="2">
    <source>
        <dbReference type="ARBA" id="ARBA00022676"/>
    </source>
</evidence>
<dbReference type="Pfam" id="PF03632">
    <property type="entry name" value="Glyco_hydro_65m"/>
    <property type="match status" value="1"/>
</dbReference>
<dbReference type="PANTHER" id="PTHR11051">
    <property type="entry name" value="GLYCOSYL HYDROLASE-RELATED"/>
    <property type="match status" value="1"/>
</dbReference>
<evidence type="ECO:0000313" key="10">
    <source>
        <dbReference type="Proteomes" id="UP000253204"/>
    </source>
</evidence>
<dbReference type="InterPro" id="IPR037018">
    <property type="entry name" value="GH65_N"/>
</dbReference>
<keyword evidence="9" id="KW-0378">Hydrolase</keyword>
<dbReference type="InterPro" id="IPR017045">
    <property type="entry name" value="Malt_Pase/Glycosyl_Hdrlase"/>
</dbReference>
<evidence type="ECO:0000256" key="1">
    <source>
        <dbReference type="ARBA" id="ARBA00006768"/>
    </source>
</evidence>
<feature type="domain" description="Glycoside hydrolase family 65 N-terminal" evidence="8">
    <location>
        <begin position="8"/>
        <end position="263"/>
    </location>
</feature>
<dbReference type="GO" id="GO:0016757">
    <property type="term" value="F:glycosyltransferase activity"/>
    <property type="evidence" value="ECO:0007669"/>
    <property type="project" value="UniProtKB-KW"/>
</dbReference>
<dbReference type="InterPro" id="IPR005195">
    <property type="entry name" value="Glyco_hydro_65_M"/>
</dbReference>
<keyword evidence="2" id="KW-0328">Glycosyltransferase</keyword>
<evidence type="ECO:0000313" key="9">
    <source>
        <dbReference type="EMBL" id="RCV88096.1"/>
    </source>
</evidence>
<evidence type="ECO:0000256" key="3">
    <source>
        <dbReference type="ARBA" id="ARBA00022679"/>
    </source>
</evidence>
<evidence type="ECO:0000256" key="5">
    <source>
        <dbReference type="PIRSR" id="PIRSR036289-51"/>
    </source>
</evidence>
<dbReference type="Gene3D" id="1.50.10.10">
    <property type="match status" value="1"/>
</dbReference>
<sequence length="814" mass="93162">MSDWTLDYSGFDAHEEGLREALCTLGNGYFATRGANEEAEAGDIHYPGTYLAGGYNRLKTQIAGHEIENEDLVNMPNWLSLTFRPEEGEWFNLMAVDILEYHQTLNLNTGVLQRDMRFRDRQGRETILVSQRLVHMQNPHLAAIEWRLKPENWSGRITVRSALDGRVINAGVTRYRELASTHLTPLSAEPLNEDTIRLVVETNQSHLRVAQAARTQAYIDEHRVNAECQLVQEPGYIAQELSFDVTQGQEVRIEKVVAMHTSRDRAISEPGLAISHSVAQAGPFAELSASHAQVWEHLWYRCDLVLEGGGRSQKILRLHIFHLLQTVSPHVVDLDVGVPARGLHGEAYRGHIFWDELFIFPFLNFRIPEITRALLRYRYRRLGEARRLAREAGYRGAMYPWQSGSSGREESQMLHLNPKSGRWIADHSHLQRHVNAAIAFNVWRYYEVTEDCEFLSYYGAELLVEIARFWASCASWNASRKRYDICGVMGPDEFHDRYPWATEPGLDNNAYTNLMVAWVLRRANDALERIGAERRQELCETLAVTDQEVAMWEEISHKLFVPFHEGVISQFEGYERLEEFEWKRYQSQYGDIHRLDRLLEAEGDTANRYKASKQADALMLFYLFSADELSDLFQQLGYTFTLELIPRTIEYYQQRTSHGSTLSRIVESWVLARSDRPRSLTLLNEALESDIADVQGGTTQEGIHLGAMAGTVDLVQRGETGLVVRDGVLRFDPCLPDPLPGLHLRLRYHGRWIEITMKGNRMTLSVSEGGAKSVRIAVRDQIHSFDAGQRLEFHCQPGGTDWRIINRSESTDSS</sequence>
<dbReference type="OrthoDB" id="9816160at2"/>
<dbReference type="RefSeq" id="WP_114487813.1">
    <property type="nucleotide sequence ID" value="NZ_CBCSHM010000043.1"/>
</dbReference>
<dbReference type="InterPro" id="IPR011013">
    <property type="entry name" value="Gal_mutarotase_sf_dom"/>
</dbReference>
<keyword evidence="10" id="KW-1185">Reference proteome</keyword>
<dbReference type="InterPro" id="IPR008928">
    <property type="entry name" value="6-hairpin_glycosidase_sf"/>
</dbReference>
<dbReference type="SUPFAM" id="SSF48208">
    <property type="entry name" value="Six-hairpin glycosidases"/>
    <property type="match status" value="1"/>
</dbReference>
<dbReference type="PANTHER" id="PTHR11051:SF8">
    <property type="entry name" value="PROTEIN-GLUCOSYLGALACTOSYLHYDROXYLYSINE GLUCOSIDASE"/>
    <property type="match status" value="1"/>
</dbReference>
<feature type="domain" description="Glycoside hydrolase family 65 C-terminal" evidence="7">
    <location>
        <begin position="724"/>
        <end position="782"/>
    </location>
</feature>
<dbReference type="GO" id="GO:0030246">
    <property type="term" value="F:carbohydrate binding"/>
    <property type="evidence" value="ECO:0007669"/>
    <property type="project" value="InterPro"/>
</dbReference>
<feature type="active site" description="Proton donor" evidence="4">
    <location>
        <position position="493"/>
    </location>
</feature>
<dbReference type="FunFam" id="1.50.10.10:FF:000053">
    <property type="entry name" value="Putative glycosyl hydrolase"/>
    <property type="match status" value="1"/>
</dbReference>
<dbReference type="GO" id="GO:0005975">
    <property type="term" value="P:carbohydrate metabolic process"/>
    <property type="evidence" value="ECO:0007669"/>
    <property type="project" value="InterPro"/>
</dbReference>
<evidence type="ECO:0000259" key="8">
    <source>
        <dbReference type="Pfam" id="PF03636"/>
    </source>
</evidence>
<dbReference type="PIRSF" id="PIRSF036289">
    <property type="entry name" value="Glycosyl_hydrolase_malt_phosph"/>
    <property type="match status" value="1"/>
</dbReference>
<feature type="domain" description="Glycoside hydrolase family 65 central catalytic" evidence="6">
    <location>
        <begin position="317"/>
        <end position="712"/>
    </location>
</feature>
<dbReference type="AlphaFoldDB" id="A0A368TUS0"/>
<accession>A0A368TUS0</accession>
<dbReference type="Gene3D" id="2.60.420.10">
    <property type="entry name" value="Maltose phosphorylase, domain 3"/>
    <property type="match status" value="1"/>
</dbReference>
<feature type="binding site" evidence="5">
    <location>
        <begin position="354"/>
        <end position="355"/>
    </location>
    <ligand>
        <name>substrate</name>
    </ligand>
</feature>
<dbReference type="EMBL" id="QPIJ01000043">
    <property type="protein sequence ID" value="RCV88096.1"/>
    <property type="molecule type" value="Genomic_DNA"/>
</dbReference>
<proteinExistence type="inferred from homology"/>
<protein>
    <submittedName>
        <fullName evidence="9">Glycoside hydrolase family 65 protein</fullName>
    </submittedName>
</protein>
<gene>
    <name evidence="9" type="ORF">DU506_15555</name>
</gene>
<dbReference type="Pfam" id="PF03636">
    <property type="entry name" value="Glyco_hydro_65N"/>
    <property type="match status" value="1"/>
</dbReference>
<dbReference type="GO" id="GO:0004553">
    <property type="term" value="F:hydrolase activity, hydrolyzing O-glycosyl compounds"/>
    <property type="evidence" value="ECO:0007669"/>
    <property type="project" value="TreeGrafter"/>
</dbReference>
<dbReference type="SUPFAM" id="SSF74650">
    <property type="entry name" value="Galactose mutarotase-like"/>
    <property type="match status" value="1"/>
</dbReference>
<evidence type="ECO:0000259" key="7">
    <source>
        <dbReference type="Pfam" id="PF03633"/>
    </source>
</evidence>
<evidence type="ECO:0000256" key="4">
    <source>
        <dbReference type="PIRSR" id="PIRSR036289-50"/>
    </source>
</evidence>
<organism evidence="9 10">
    <name type="scientific">Vreelandella rituensis</name>
    <dbReference type="NCBI Taxonomy" id="2282306"/>
    <lineage>
        <taxon>Bacteria</taxon>
        <taxon>Pseudomonadati</taxon>
        <taxon>Pseudomonadota</taxon>
        <taxon>Gammaproteobacteria</taxon>
        <taxon>Oceanospirillales</taxon>
        <taxon>Halomonadaceae</taxon>
        <taxon>Vreelandella</taxon>
    </lineage>
</organism>
<comment type="caution">
    <text evidence="9">The sequence shown here is derived from an EMBL/GenBank/DDBJ whole genome shotgun (WGS) entry which is preliminary data.</text>
</comment>
<evidence type="ECO:0000259" key="6">
    <source>
        <dbReference type="Pfam" id="PF03632"/>
    </source>
</evidence>
<dbReference type="Proteomes" id="UP000253204">
    <property type="component" value="Unassembled WGS sequence"/>
</dbReference>
<reference evidence="9 10" key="1">
    <citation type="submission" date="2018-07" db="EMBL/GenBank/DDBJ databases">
        <title>Halomonas rutogse sp. nov., isolated from Lake TangqianCo on Tibetan Plateau.</title>
        <authorList>
            <person name="Lu H."/>
            <person name="Xing P."/>
            <person name="Wu Q."/>
        </authorList>
    </citation>
    <scope>NUCLEOTIDE SEQUENCE [LARGE SCALE GENOMIC DNA]</scope>
    <source>
        <strain evidence="9 10">TQ8S</strain>
    </source>
</reference>
<dbReference type="InterPro" id="IPR005194">
    <property type="entry name" value="Glyco_hydro_65_C"/>
</dbReference>
<dbReference type="Pfam" id="PF03633">
    <property type="entry name" value="Glyco_hydro_65C"/>
    <property type="match status" value="1"/>
</dbReference>
<dbReference type="InterPro" id="IPR005196">
    <property type="entry name" value="Glyco_hydro_65_N"/>
</dbReference>